<protein>
    <submittedName>
        <fullName evidence="5">KRT39 isoform 2</fullName>
    </submittedName>
</protein>
<evidence type="ECO:0000256" key="3">
    <source>
        <dbReference type="SAM" id="Coils"/>
    </source>
</evidence>
<feature type="coiled-coil region" evidence="3">
    <location>
        <begin position="93"/>
        <end position="170"/>
    </location>
</feature>
<dbReference type="GO" id="GO:0005198">
    <property type="term" value="F:structural molecule activity"/>
    <property type="evidence" value="ECO:0007669"/>
    <property type="project" value="InterPro"/>
</dbReference>
<comment type="caution">
    <text evidence="5">The sequence shown here is derived from an EMBL/GenBank/DDBJ whole genome shotgun (WGS) entry which is preliminary data.</text>
</comment>
<dbReference type="AlphaFoldDB" id="A0A2J8KGF7"/>
<feature type="domain" description="IF rod" evidence="4">
    <location>
        <begin position="96"/>
        <end position="184"/>
    </location>
</feature>
<dbReference type="InterPro" id="IPR039008">
    <property type="entry name" value="IF_rod_dom"/>
</dbReference>
<evidence type="ECO:0000313" key="5">
    <source>
        <dbReference type="EMBL" id="PNI34107.1"/>
    </source>
</evidence>
<dbReference type="Pfam" id="PF00038">
    <property type="entry name" value="Filament"/>
    <property type="match status" value="1"/>
</dbReference>
<name>A0A2J8KGF7_PANTR</name>
<evidence type="ECO:0000313" key="6">
    <source>
        <dbReference type="Proteomes" id="UP000236370"/>
    </source>
</evidence>
<proteinExistence type="predicted"/>
<dbReference type="EMBL" id="NBAG03000371">
    <property type="protein sequence ID" value="PNI34107.1"/>
    <property type="molecule type" value="Genomic_DNA"/>
</dbReference>
<sequence length="184" mass="20908">MDTKGCTTTNSPSTPCQNCSRITNVNTISSNNGCHPGGLTVNNCQPAGHVLRIPWDQGCQPTPRFCRKPVYLMNNFNARFSLDDCSWYGEGINSNEKETMHILNERLANYLQKVRMLERENAELESKIQEESNKELPVLCPDYLSYYTTIEELQQKILCTKAENSRLVLQIDNTKLTADDLRAK</sequence>
<evidence type="ECO:0000256" key="1">
    <source>
        <dbReference type="ARBA" id="ARBA00022754"/>
    </source>
</evidence>
<organism evidence="5 6">
    <name type="scientific">Pan troglodytes</name>
    <name type="common">Chimpanzee</name>
    <dbReference type="NCBI Taxonomy" id="9598"/>
    <lineage>
        <taxon>Eukaryota</taxon>
        <taxon>Metazoa</taxon>
        <taxon>Chordata</taxon>
        <taxon>Craniata</taxon>
        <taxon>Vertebrata</taxon>
        <taxon>Euteleostomi</taxon>
        <taxon>Mammalia</taxon>
        <taxon>Eutheria</taxon>
        <taxon>Euarchontoglires</taxon>
        <taxon>Primates</taxon>
        <taxon>Haplorrhini</taxon>
        <taxon>Catarrhini</taxon>
        <taxon>Hominidae</taxon>
        <taxon>Pan</taxon>
    </lineage>
</organism>
<dbReference type="Proteomes" id="UP000236370">
    <property type="component" value="Unassembled WGS sequence"/>
</dbReference>
<dbReference type="InterPro" id="IPR002957">
    <property type="entry name" value="Keratin_I"/>
</dbReference>
<keyword evidence="1" id="KW-0403">Intermediate filament</keyword>
<reference evidence="5 6" key="1">
    <citation type="submission" date="2017-12" db="EMBL/GenBank/DDBJ databases">
        <title>High-resolution comparative analysis of great ape genomes.</title>
        <authorList>
            <person name="Pollen A."/>
            <person name="Hastie A."/>
            <person name="Hormozdiari F."/>
            <person name="Dougherty M."/>
            <person name="Liu R."/>
            <person name="Chaisson M."/>
            <person name="Hoppe E."/>
            <person name="Hill C."/>
            <person name="Pang A."/>
            <person name="Hillier L."/>
            <person name="Baker C."/>
            <person name="Armstrong J."/>
            <person name="Shendure J."/>
            <person name="Paten B."/>
            <person name="Wilson R."/>
            <person name="Chao H."/>
            <person name="Schneider V."/>
            <person name="Ventura M."/>
            <person name="Kronenberg Z."/>
            <person name="Murali S."/>
            <person name="Gordon D."/>
            <person name="Cantsilieris S."/>
            <person name="Munson K."/>
            <person name="Nelson B."/>
            <person name="Raja A."/>
            <person name="Underwood J."/>
            <person name="Diekhans M."/>
            <person name="Fiddes I."/>
            <person name="Haussler D."/>
            <person name="Eichler E."/>
        </authorList>
    </citation>
    <scope>NUCLEOTIDE SEQUENCE [LARGE SCALE GENOMIC DNA]</scope>
    <source>
        <strain evidence="5">Yerkes chimp pedigree #C0471</strain>
    </source>
</reference>
<accession>A0A2J8KGF7</accession>
<dbReference type="PANTHER" id="PTHR23239:SF106">
    <property type="entry name" value="KERATIN, TYPE I CYTOSKELETAL 39"/>
    <property type="match status" value="1"/>
</dbReference>
<keyword evidence="2 3" id="KW-0175">Coiled coil</keyword>
<evidence type="ECO:0000256" key="2">
    <source>
        <dbReference type="ARBA" id="ARBA00023054"/>
    </source>
</evidence>
<gene>
    <name evidence="5" type="ORF">CK820_G0039094</name>
</gene>
<dbReference type="GO" id="GO:0005882">
    <property type="term" value="C:intermediate filament"/>
    <property type="evidence" value="ECO:0007669"/>
    <property type="project" value="UniProtKB-KW"/>
</dbReference>
<dbReference type="Gene3D" id="1.20.5.1160">
    <property type="entry name" value="Vasodilator-stimulated phosphoprotein"/>
    <property type="match status" value="1"/>
</dbReference>
<dbReference type="PANTHER" id="PTHR23239">
    <property type="entry name" value="INTERMEDIATE FILAMENT"/>
    <property type="match status" value="1"/>
</dbReference>
<dbReference type="SUPFAM" id="SSF64593">
    <property type="entry name" value="Intermediate filament protein, coiled coil region"/>
    <property type="match status" value="1"/>
</dbReference>
<evidence type="ECO:0000259" key="4">
    <source>
        <dbReference type="PROSITE" id="PS51842"/>
    </source>
</evidence>
<dbReference type="PROSITE" id="PS51842">
    <property type="entry name" value="IF_ROD_2"/>
    <property type="match status" value="1"/>
</dbReference>